<keyword evidence="2" id="KW-1185">Reference proteome</keyword>
<proteinExistence type="predicted"/>
<dbReference type="Proteomes" id="UP000236724">
    <property type="component" value="Unassembled WGS sequence"/>
</dbReference>
<dbReference type="EMBL" id="FMSV02000059">
    <property type="protein sequence ID" value="SEH04541.1"/>
    <property type="molecule type" value="Genomic_DNA"/>
</dbReference>
<gene>
    <name evidence="1" type="ORF">MBHS_00388</name>
</gene>
<evidence type="ECO:0000313" key="2">
    <source>
        <dbReference type="Proteomes" id="UP000236724"/>
    </source>
</evidence>
<name>A0A1H6F580_9GAMM</name>
<organism evidence="1 2">
    <name type="scientific">Candidatus Venteria ishoeyi</name>
    <dbReference type="NCBI Taxonomy" id="1899563"/>
    <lineage>
        <taxon>Bacteria</taxon>
        <taxon>Pseudomonadati</taxon>
        <taxon>Pseudomonadota</taxon>
        <taxon>Gammaproteobacteria</taxon>
        <taxon>Thiotrichales</taxon>
        <taxon>Thiotrichaceae</taxon>
        <taxon>Venteria</taxon>
    </lineage>
</organism>
<evidence type="ECO:0000313" key="1">
    <source>
        <dbReference type="EMBL" id="SEH04541.1"/>
    </source>
</evidence>
<reference evidence="1 2" key="1">
    <citation type="submission" date="2016-10" db="EMBL/GenBank/DDBJ databases">
        <authorList>
            <person name="de Groot N.N."/>
        </authorList>
    </citation>
    <scope>NUCLEOTIDE SEQUENCE [LARGE SCALE GENOMIC DNA]</scope>
    <source>
        <strain evidence="1">MBHS1</strain>
    </source>
</reference>
<sequence>MSLYFSEYPGCWERNLQRRYNNPLFSIILSADNNNENTTPVHIDQPLVNEAQRKDEAERIQFTEDFNALLEQVVHLKSKEQSELIFDLKDKIDRLYEYAAGLGSDFSAEKAGLKKLNLLIMQSIQQSGEHDPKALEEIKKETQARTLHFNLLEYPLVAHLLRPDTPIHPEDLVPTLLSEEESSLRAAMSLFDPEHCQIICDTALALIQQLEQAGKEVSNARIRLAMMAQSLSQS</sequence>
<protein>
    <submittedName>
        <fullName evidence="1">Uncharacterized protein</fullName>
    </submittedName>
</protein>
<dbReference type="AlphaFoldDB" id="A0A1H6F580"/>
<accession>A0A1H6F580</accession>
<dbReference type="OrthoDB" id="9058065at2"/>
<dbReference type="RefSeq" id="WP_103918595.1">
    <property type="nucleotide sequence ID" value="NZ_FMSV02000059.1"/>
</dbReference>